<dbReference type="InterPro" id="IPR029033">
    <property type="entry name" value="His_PPase_superfam"/>
</dbReference>
<reference evidence="2 3" key="1">
    <citation type="journal article" date="2014" name="PLoS Genet.">
        <title>Hidden diversity in honey bee gut symbionts detected by single-cell genomics.</title>
        <authorList>
            <person name="Engel P."/>
            <person name="Stepanauskas R."/>
            <person name="Moran N."/>
        </authorList>
    </citation>
    <scope>NUCLEOTIDE SEQUENCE [LARGE SCALE GENOMIC DNA]</scope>
    <source>
        <strain evidence="2 3">SCGC AB-598-J21</strain>
    </source>
</reference>
<dbReference type="InterPro" id="IPR013078">
    <property type="entry name" value="His_Pase_superF_clade-1"/>
</dbReference>
<dbReference type="PANTHER" id="PTHR20935">
    <property type="entry name" value="PHOSPHOGLYCERATE MUTASE-RELATED"/>
    <property type="match status" value="1"/>
</dbReference>
<dbReference type="EMBL" id="AVQL01000456">
    <property type="protein sequence ID" value="KEP99872.1"/>
    <property type="molecule type" value="Genomic_DNA"/>
</dbReference>
<dbReference type="PANTHER" id="PTHR20935:SF1">
    <property type="entry name" value="SLL1549 PROTEIN"/>
    <property type="match status" value="1"/>
</dbReference>
<dbReference type="CDD" id="cd07067">
    <property type="entry name" value="HP_PGM_like"/>
    <property type="match status" value="1"/>
</dbReference>
<organism evidence="2 3">
    <name type="scientific">Snodgrassella alvi SCGC AB-598-J21</name>
    <dbReference type="NCBI Taxonomy" id="1385367"/>
    <lineage>
        <taxon>Bacteria</taxon>
        <taxon>Pseudomonadati</taxon>
        <taxon>Pseudomonadota</taxon>
        <taxon>Betaproteobacteria</taxon>
        <taxon>Neisseriales</taxon>
        <taxon>Neisseriaceae</taxon>
        <taxon>Snodgrassella</taxon>
    </lineage>
</organism>
<protein>
    <submittedName>
        <fullName evidence="2">Phosphohistidine phosphatase SixA</fullName>
    </submittedName>
</protein>
<keyword evidence="1" id="KW-0378">Hydrolase</keyword>
<dbReference type="Proteomes" id="UP000027644">
    <property type="component" value="Unassembled WGS sequence"/>
</dbReference>
<comment type="caution">
    <text evidence="2">The sequence shown here is derived from an EMBL/GenBank/DDBJ whole genome shotgun (WGS) entry which is preliminary data.</text>
</comment>
<name>A0A074V3B2_9NEIS</name>
<dbReference type="GO" id="GO:0016787">
    <property type="term" value="F:hydrolase activity"/>
    <property type="evidence" value="ECO:0007669"/>
    <property type="project" value="UniProtKB-KW"/>
</dbReference>
<evidence type="ECO:0000313" key="3">
    <source>
        <dbReference type="Proteomes" id="UP000027644"/>
    </source>
</evidence>
<evidence type="ECO:0000313" key="2">
    <source>
        <dbReference type="EMBL" id="KEP99872.1"/>
    </source>
</evidence>
<dbReference type="InterPro" id="IPR051021">
    <property type="entry name" value="Mito_Ser/Thr_phosphatase"/>
</dbReference>
<gene>
    <name evidence="2" type="ORF">SASC598J21_023090</name>
</gene>
<dbReference type="AlphaFoldDB" id="A0A074V3B2"/>
<dbReference type="SUPFAM" id="SSF53254">
    <property type="entry name" value="Phosphoglycerate mutase-like"/>
    <property type="match status" value="1"/>
</dbReference>
<dbReference type="Gene3D" id="3.40.50.1240">
    <property type="entry name" value="Phosphoglycerate mutase-like"/>
    <property type="match status" value="1"/>
</dbReference>
<evidence type="ECO:0000256" key="1">
    <source>
        <dbReference type="ARBA" id="ARBA00022801"/>
    </source>
</evidence>
<sequence>MDLILWRHAEAEDSRNDMARRLTIKGQQQAKSSAQWLHQHLPDNFQVFCSEAVRAQQTAEFLKQPLTINKLLNPNSHPLNLATFLQQQNAASSAQIWVGHQPWIGQFCAYLLNGIWLPQQFWSVKKSAFWWFDIRFYQQRHQARLKVVLSPAALK</sequence>
<accession>A0A074V3B2</accession>
<dbReference type="Pfam" id="PF00300">
    <property type="entry name" value="His_Phos_1"/>
    <property type="match status" value="1"/>
</dbReference>
<dbReference type="SMART" id="SM00855">
    <property type="entry name" value="PGAM"/>
    <property type="match status" value="1"/>
</dbReference>
<proteinExistence type="predicted"/>